<dbReference type="EMBL" id="PDWZ02000008">
    <property type="protein sequence ID" value="KAB2103347.1"/>
    <property type="molecule type" value="Genomic_DNA"/>
</dbReference>
<keyword evidence="2" id="KW-1185">Reference proteome</keyword>
<organism evidence="1 2">
    <name type="scientific">Alternaria gaisen</name>
    <dbReference type="NCBI Taxonomy" id="167740"/>
    <lineage>
        <taxon>Eukaryota</taxon>
        <taxon>Fungi</taxon>
        <taxon>Dikarya</taxon>
        <taxon>Ascomycota</taxon>
        <taxon>Pezizomycotina</taxon>
        <taxon>Dothideomycetes</taxon>
        <taxon>Pleosporomycetidae</taxon>
        <taxon>Pleosporales</taxon>
        <taxon>Pleosporineae</taxon>
        <taxon>Pleosporaceae</taxon>
        <taxon>Alternaria</taxon>
        <taxon>Alternaria sect. Alternaria</taxon>
    </lineage>
</organism>
<comment type="caution">
    <text evidence="1">The sequence shown here is derived from an EMBL/GenBank/DDBJ whole genome shotgun (WGS) entry which is preliminary data.</text>
</comment>
<gene>
    <name evidence="1" type="ORF">AG0111_0g8537</name>
</gene>
<accession>A0ACB6FG21</accession>
<proteinExistence type="predicted"/>
<reference evidence="1 2" key="1">
    <citation type="journal article" date="2019" name="bioRxiv">
        <title>Genomics, evolutionary history and diagnostics of the Alternaria alternata species group including apple and Asian pear pathotypes.</title>
        <authorList>
            <person name="Armitage A.D."/>
            <person name="Cockerton H.M."/>
            <person name="Sreenivasaprasad S."/>
            <person name="Woodhall J.W."/>
            <person name="Lane C.R."/>
            <person name="Harrison R.J."/>
            <person name="Clarkson J.P."/>
        </authorList>
    </citation>
    <scope>NUCLEOTIDE SEQUENCE [LARGE SCALE GENOMIC DNA]</scope>
    <source>
        <strain evidence="1 2">FERA 650</strain>
    </source>
</reference>
<protein>
    <submittedName>
        <fullName evidence="1">Uncharacterized protein</fullName>
    </submittedName>
</protein>
<sequence length="59" mass="6604">MGRKKYPLEVRLNSLASKVLFEDSVNGTAPRAIGVKYLQGKRIYQGDLRYNASNDATTK</sequence>
<dbReference type="Proteomes" id="UP000293547">
    <property type="component" value="Unassembled WGS sequence"/>
</dbReference>
<evidence type="ECO:0000313" key="1">
    <source>
        <dbReference type="EMBL" id="KAB2103347.1"/>
    </source>
</evidence>
<evidence type="ECO:0000313" key="2">
    <source>
        <dbReference type="Proteomes" id="UP000293547"/>
    </source>
</evidence>
<name>A0ACB6FG21_9PLEO</name>